<feature type="domain" description="HMA" evidence="6">
    <location>
        <begin position="1"/>
        <end position="58"/>
    </location>
</feature>
<dbReference type="Pfam" id="PF00403">
    <property type="entry name" value="HMA"/>
    <property type="match status" value="1"/>
</dbReference>
<evidence type="ECO:0000256" key="4">
    <source>
        <dbReference type="ARBA" id="ARBA00024045"/>
    </source>
</evidence>
<dbReference type="SUPFAM" id="SSF55008">
    <property type="entry name" value="HMA, heavy metal-associated domain"/>
    <property type="match status" value="1"/>
</dbReference>
<feature type="compositionally biased region" description="Basic and acidic residues" evidence="5">
    <location>
        <begin position="58"/>
        <end position="72"/>
    </location>
</feature>
<evidence type="ECO:0000313" key="8">
    <source>
        <dbReference type="Proteomes" id="UP000593562"/>
    </source>
</evidence>
<dbReference type="InParanoid" id="A0A7J7BUH3"/>
<evidence type="ECO:0000256" key="3">
    <source>
        <dbReference type="ARBA" id="ARBA00023289"/>
    </source>
</evidence>
<dbReference type="PANTHER" id="PTHR46195">
    <property type="entry name" value="HEAVY METAL-ASSOCIATED ISOPRENYLATED PLANT PROTEIN 7"/>
    <property type="match status" value="1"/>
</dbReference>
<dbReference type="GO" id="GO:0046872">
    <property type="term" value="F:metal ion binding"/>
    <property type="evidence" value="ECO:0007669"/>
    <property type="project" value="UniProtKB-KW"/>
</dbReference>
<organism evidence="7 8">
    <name type="scientific">Tripterygium wilfordii</name>
    <name type="common">Thunder God vine</name>
    <dbReference type="NCBI Taxonomy" id="458696"/>
    <lineage>
        <taxon>Eukaryota</taxon>
        <taxon>Viridiplantae</taxon>
        <taxon>Streptophyta</taxon>
        <taxon>Embryophyta</taxon>
        <taxon>Tracheophyta</taxon>
        <taxon>Spermatophyta</taxon>
        <taxon>Magnoliopsida</taxon>
        <taxon>eudicotyledons</taxon>
        <taxon>Gunneridae</taxon>
        <taxon>Pentapetalae</taxon>
        <taxon>rosids</taxon>
        <taxon>fabids</taxon>
        <taxon>Celastrales</taxon>
        <taxon>Celastraceae</taxon>
        <taxon>Tripterygium</taxon>
    </lineage>
</organism>
<dbReference type="InterPro" id="IPR036163">
    <property type="entry name" value="HMA_dom_sf"/>
</dbReference>
<dbReference type="EMBL" id="JAAARO010000023">
    <property type="protein sequence ID" value="KAF5725553.1"/>
    <property type="molecule type" value="Genomic_DNA"/>
</dbReference>
<comment type="caution">
    <text evidence="7">The sequence shown here is derived from an EMBL/GenBank/DDBJ whole genome shotgun (WGS) entry which is preliminary data.</text>
</comment>
<dbReference type="PROSITE" id="PS50846">
    <property type="entry name" value="HMA_2"/>
    <property type="match status" value="1"/>
</dbReference>
<evidence type="ECO:0000256" key="2">
    <source>
        <dbReference type="ARBA" id="ARBA00022723"/>
    </source>
</evidence>
<keyword evidence="3" id="KW-0449">Lipoprotein</keyword>
<keyword evidence="2" id="KW-0479">Metal-binding</keyword>
<dbReference type="PANTHER" id="PTHR46195:SF17">
    <property type="entry name" value="HEAVY METAL-ASSOCIATED ISOPRENYLATED PLANT PROTEIN 8"/>
    <property type="match status" value="1"/>
</dbReference>
<accession>A0A7J7BUH3</accession>
<sequence length="115" mass="12817">MSMHCEGCVNDIKRNIEAVQGILSVEPDREKSLVTVKGVFDPPKLAKTMSKRFGKHVEILKQEQPEKGKDNNKGAMDGGSSTNITMFHYPPQYSNGCIYPPMTFSDENVFSCSLM</sequence>
<keyword evidence="8" id="KW-1185">Reference proteome</keyword>
<dbReference type="Gene3D" id="3.30.70.100">
    <property type="match status" value="1"/>
</dbReference>
<gene>
    <name evidence="7" type="ORF">HS088_TW23G00277</name>
</gene>
<comment type="similarity">
    <text evidence="4">Belongs to the HIPP family.</text>
</comment>
<protein>
    <recommendedName>
        <fullName evidence="6">HMA domain-containing protein</fullName>
    </recommendedName>
</protein>
<dbReference type="AlphaFoldDB" id="A0A7J7BUH3"/>
<evidence type="ECO:0000256" key="5">
    <source>
        <dbReference type="SAM" id="MobiDB-lite"/>
    </source>
</evidence>
<dbReference type="InterPro" id="IPR006121">
    <property type="entry name" value="HMA_dom"/>
</dbReference>
<proteinExistence type="inferred from homology"/>
<dbReference type="Proteomes" id="UP000593562">
    <property type="component" value="Unassembled WGS sequence"/>
</dbReference>
<dbReference type="InterPro" id="IPR044577">
    <property type="entry name" value="HIPP4/7/8/17/18/19"/>
</dbReference>
<reference evidence="7 8" key="1">
    <citation type="journal article" date="2020" name="Nat. Commun.">
        <title>Genome of Tripterygium wilfordii and identification of cytochrome P450 involved in triptolide biosynthesis.</title>
        <authorList>
            <person name="Tu L."/>
            <person name="Su P."/>
            <person name="Zhang Z."/>
            <person name="Gao L."/>
            <person name="Wang J."/>
            <person name="Hu T."/>
            <person name="Zhou J."/>
            <person name="Zhang Y."/>
            <person name="Zhao Y."/>
            <person name="Liu Y."/>
            <person name="Song Y."/>
            <person name="Tong Y."/>
            <person name="Lu Y."/>
            <person name="Yang J."/>
            <person name="Xu C."/>
            <person name="Jia M."/>
            <person name="Peters R.J."/>
            <person name="Huang L."/>
            <person name="Gao W."/>
        </authorList>
    </citation>
    <scope>NUCLEOTIDE SEQUENCE [LARGE SCALE GENOMIC DNA]</scope>
    <source>
        <strain evidence="8">cv. XIE 37</strain>
        <tissue evidence="7">Leaf</tissue>
    </source>
</reference>
<name>A0A7J7BUH3_TRIWF</name>
<feature type="region of interest" description="Disordered" evidence="5">
    <location>
        <begin position="58"/>
        <end position="79"/>
    </location>
</feature>
<keyword evidence="1" id="KW-0488">Methylation</keyword>
<evidence type="ECO:0000256" key="1">
    <source>
        <dbReference type="ARBA" id="ARBA00022481"/>
    </source>
</evidence>
<evidence type="ECO:0000313" key="7">
    <source>
        <dbReference type="EMBL" id="KAF5725553.1"/>
    </source>
</evidence>
<keyword evidence="3" id="KW-0636">Prenylation</keyword>
<dbReference type="CDD" id="cd00371">
    <property type="entry name" value="HMA"/>
    <property type="match status" value="1"/>
</dbReference>
<evidence type="ECO:0000259" key="6">
    <source>
        <dbReference type="PROSITE" id="PS50846"/>
    </source>
</evidence>